<reference evidence="4" key="1">
    <citation type="submission" date="2007-02" db="EMBL/GenBank/DDBJ databases">
        <title>Complete sequence of Clostridium thermocellum ATCC 27405.</title>
        <authorList>
            <consortium name="US DOE Joint Genome Institute"/>
            <person name="Copeland A."/>
            <person name="Lucas S."/>
            <person name="Lapidus A."/>
            <person name="Barry K."/>
            <person name="Detter J.C."/>
            <person name="Glavina del Rio T."/>
            <person name="Hammon N."/>
            <person name="Israni S."/>
            <person name="Dalin E."/>
            <person name="Tice H."/>
            <person name="Pitluck S."/>
            <person name="Chertkov O."/>
            <person name="Brettin T."/>
            <person name="Bruce D."/>
            <person name="Han C."/>
            <person name="Tapia R."/>
            <person name="Gilna P."/>
            <person name="Schmutz J."/>
            <person name="Larimer F."/>
            <person name="Land M."/>
            <person name="Hauser L."/>
            <person name="Kyrpides N."/>
            <person name="Mikhailova N."/>
            <person name="Wu J.H.D."/>
            <person name="Newcomb M."/>
            <person name="Richardson P."/>
        </authorList>
    </citation>
    <scope>NUCLEOTIDE SEQUENCE [LARGE SCALE GENOMIC DNA]</scope>
    <source>
        <strain evidence="4">ATCC 27405 / DSM 1237 / JCM 9322 / NBRC 103400 / NCIMB 10682 / NRRL B-4536 / VPI 7372</strain>
    </source>
</reference>
<organism evidence="3 4">
    <name type="scientific">Acetivibrio thermocellus (strain ATCC 27405 / DSM 1237 / JCM 9322 / NBRC 103400 / NCIMB 10682 / NRRL B-4536 / VPI 7372)</name>
    <name type="common">Clostridium thermocellum</name>
    <dbReference type="NCBI Taxonomy" id="203119"/>
    <lineage>
        <taxon>Bacteria</taxon>
        <taxon>Bacillati</taxon>
        <taxon>Bacillota</taxon>
        <taxon>Clostridia</taxon>
        <taxon>Eubacteriales</taxon>
        <taxon>Oscillospiraceae</taxon>
        <taxon>Acetivibrio</taxon>
    </lineage>
</organism>
<dbReference type="KEGG" id="cth:Cthe_2501"/>
<dbReference type="InterPro" id="IPR011067">
    <property type="entry name" value="Plasmid_toxin/cell-grow_inhib"/>
</dbReference>
<dbReference type="AlphaFoldDB" id="A3DIC4"/>
<sequence>MYSEVKPLSREELIDERCFEIGEIYYINDSLINIPNVDRLKDGSRKIHEGRMVVIVHHNEQNYNKFCPVVAVTPLSSRVDLKRPFDLILKKDDVDGNLRYDSIIQLQLIQPVLKVDLERCIGRLKEYKIEELIAMQLEMIGIE</sequence>
<dbReference type="EMBL" id="CP000568">
    <property type="protein sequence ID" value="ABN53703.1"/>
    <property type="molecule type" value="Genomic_DNA"/>
</dbReference>
<dbReference type="Gene3D" id="2.30.30.110">
    <property type="match status" value="1"/>
</dbReference>
<proteinExistence type="inferred from homology"/>
<name>A3DIC4_ACET2</name>
<dbReference type="InterPro" id="IPR003477">
    <property type="entry name" value="PemK-like"/>
</dbReference>
<dbReference type="SUPFAM" id="SSF50118">
    <property type="entry name" value="Cell growth inhibitor/plasmid maintenance toxic component"/>
    <property type="match status" value="1"/>
</dbReference>
<dbReference type="eggNOG" id="ENOG5033P51">
    <property type="taxonomic scope" value="Bacteria"/>
</dbReference>
<evidence type="ECO:0000256" key="1">
    <source>
        <dbReference type="ARBA" id="ARBA00007521"/>
    </source>
</evidence>
<evidence type="ECO:0000313" key="3">
    <source>
        <dbReference type="EMBL" id="ABN53703.1"/>
    </source>
</evidence>
<accession>A3DIC4</accession>
<keyword evidence="2" id="KW-1277">Toxin-antitoxin system</keyword>
<keyword evidence="4" id="KW-1185">Reference proteome</keyword>
<reference evidence="3 4" key="2">
    <citation type="journal article" date="2013" name="Biotechnol. Biofuels">
        <title>Global transcriptome analysis of Clostridium thermocellum ATCC 27405 during growth on dilute acid pretreated Populus and switchgrass.</title>
        <authorList>
            <person name="Wilson C.M."/>
            <person name="Rodriguez M.Jr."/>
            <person name="Johnson C.M."/>
            <person name="Martin S.L."/>
            <person name="Chu T.M."/>
            <person name="Wolfinger R.D."/>
            <person name="Hauser L.J."/>
            <person name="Land M.L."/>
            <person name="Klingeman D.M."/>
            <person name="Syed M.H."/>
            <person name="Ragauskas A.J."/>
            <person name="Tschaplinski T.J."/>
            <person name="Mielenz J.R."/>
            <person name="Brown S.D."/>
        </authorList>
    </citation>
    <scope>NUCLEOTIDE SEQUENCE [LARGE SCALE GENOMIC DNA]</scope>
    <source>
        <strain evidence="4">ATCC 27405 / DSM 1237 / JCM 9322 / NBRC 103400 / NCIMB 10682 / NRRL B-4536 / VPI 7372</strain>
    </source>
</reference>
<dbReference type="RefSeq" id="WP_020457844.1">
    <property type="nucleotide sequence ID" value="NC_009012.1"/>
</dbReference>
<gene>
    <name evidence="3" type="ordered locus">Cthe_2501</name>
</gene>
<dbReference type="GeneID" id="35805415"/>
<protein>
    <recommendedName>
        <fullName evidence="5">Type II toxin-antitoxin system PemK/MazF family toxin</fullName>
    </recommendedName>
</protein>
<dbReference type="Pfam" id="PF02452">
    <property type="entry name" value="PemK_toxin"/>
    <property type="match status" value="1"/>
</dbReference>
<dbReference type="GO" id="GO:0003677">
    <property type="term" value="F:DNA binding"/>
    <property type="evidence" value="ECO:0007669"/>
    <property type="project" value="InterPro"/>
</dbReference>
<evidence type="ECO:0000256" key="2">
    <source>
        <dbReference type="ARBA" id="ARBA00022649"/>
    </source>
</evidence>
<comment type="similarity">
    <text evidence="1">Belongs to the PemK/MazF family.</text>
</comment>
<dbReference type="OrthoDB" id="2989738at2"/>
<dbReference type="HOGENOM" id="CLU_1841115_0_0_9"/>
<evidence type="ECO:0008006" key="5">
    <source>
        <dbReference type="Google" id="ProtNLM"/>
    </source>
</evidence>
<evidence type="ECO:0000313" key="4">
    <source>
        <dbReference type="Proteomes" id="UP000002145"/>
    </source>
</evidence>
<dbReference type="STRING" id="203119.Cthe_2501"/>
<dbReference type="Proteomes" id="UP000002145">
    <property type="component" value="Chromosome"/>
</dbReference>